<evidence type="ECO:0000256" key="1">
    <source>
        <dbReference type="ARBA" id="ARBA00009369"/>
    </source>
</evidence>
<evidence type="ECO:0000256" key="2">
    <source>
        <dbReference type="ARBA" id="ARBA00013855"/>
    </source>
</evidence>
<feature type="domain" description="Rod shape-determining protein MreC beta-barrel core" evidence="5">
    <location>
        <begin position="96"/>
        <end position="245"/>
    </location>
</feature>
<dbReference type="Pfam" id="PF04085">
    <property type="entry name" value="MreC"/>
    <property type="match status" value="1"/>
</dbReference>
<dbReference type="InterPro" id="IPR007221">
    <property type="entry name" value="MreC"/>
</dbReference>
<evidence type="ECO:0000313" key="7">
    <source>
        <dbReference type="Proteomes" id="UP001143543"/>
    </source>
</evidence>
<evidence type="ECO:0000259" key="5">
    <source>
        <dbReference type="Pfam" id="PF04085"/>
    </source>
</evidence>
<dbReference type="NCBIfam" id="NF010532">
    <property type="entry name" value="PRK13922.9-3"/>
    <property type="match status" value="1"/>
</dbReference>
<protein>
    <recommendedName>
        <fullName evidence="2">Cell shape-determining protein MreC</fullName>
    </recommendedName>
    <alternativeName>
        <fullName evidence="4">Cell shape protein MreC</fullName>
    </alternativeName>
</protein>
<accession>A0ABQ5MH12</accession>
<organism evidence="6 7">
    <name type="scientific">Neptunitalea lumnitzerae</name>
    <dbReference type="NCBI Taxonomy" id="2965509"/>
    <lineage>
        <taxon>Bacteria</taxon>
        <taxon>Pseudomonadati</taxon>
        <taxon>Bacteroidota</taxon>
        <taxon>Flavobacteriia</taxon>
        <taxon>Flavobacteriales</taxon>
        <taxon>Flavobacteriaceae</taxon>
        <taxon>Neptunitalea</taxon>
    </lineage>
</organism>
<gene>
    <name evidence="6" type="primary">mreC</name>
    <name evidence="6" type="ORF">Y10_10740</name>
</gene>
<reference evidence="6" key="1">
    <citation type="submission" date="2022-07" db="EMBL/GenBank/DDBJ databases">
        <title>Taxonomy of Novel Oxalotrophic and Methylotrophic Bacteria.</title>
        <authorList>
            <person name="Sahin N."/>
            <person name="Tani A."/>
        </authorList>
    </citation>
    <scope>NUCLEOTIDE SEQUENCE</scope>
    <source>
        <strain evidence="6">Y10</strain>
    </source>
</reference>
<dbReference type="PIRSF" id="PIRSF038471">
    <property type="entry name" value="MreC"/>
    <property type="match status" value="1"/>
</dbReference>
<comment type="similarity">
    <text evidence="1">Belongs to the MreC family.</text>
</comment>
<name>A0ABQ5MH12_9FLAO</name>
<evidence type="ECO:0000256" key="4">
    <source>
        <dbReference type="ARBA" id="ARBA00032089"/>
    </source>
</evidence>
<dbReference type="InterPro" id="IPR042177">
    <property type="entry name" value="Cell/Rod_1"/>
</dbReference>
<evidence type="ECO:0000313" key="6">
    <source>
        <dbReference type="EMBL" id="GLB48706.1"/>
    </source>
</evidence>
<evidence type="ECO:0000256" key="3">
    <source>
        <dbReference type="ARBA" id="ARBA00022960"/>
    </source>
</evidence>
<dbReference type="InterPro" id="IPR055342">
    <property type="entry name" value="MreC_beta-barrel_core"/>
</dbReference>
<dbReference type="Proteomes" id="UP001143543">
    <property type="component" value="Unassembled WGS sequence"/>
</dbReference>
<dbReference type="Gene3D" id="2.40.10.340">
    <property type="entry name" value="Rod shape-determining protein MreC, domain 1"/>
    <property type="match status" value="1"/>
</dbReference>
<dbReference type="EMBL" id="BRVO01000001">
    <property type="protein sequence ID" value="GLB48706.1"/>
    <property type="molecule type" value="Genomic_DNA"/>
</dbReference>
<dbReference type="Gene3D" id="2.40.10.350">
    <property type="entry name" value="Rod shape-determining protein MreC, domain 2"/>
    <property type="match status" value="1"/>
</dbReference>
<keyword evidence="3" id="KW-0133">Cell shape</keyword>
<proteinExistence type="inferred from homology"/>
<dbReference type="PANTHER" id="PTHR34138:SF1">
    <property type="entry name" value="CELL SHAPE-DETERMINING PROTEIN MREC"/>
    <property type="match status" value="1"/>
</dbReference>
<dbReference type="InterPro" id="IPR042175">
    <property type="entry name" value="Cell/Rod_MreC_2"/>
</dbReference>
<comment type="caution">
    <text evidence="6">The sequence shown here is derived from an EMBL/GenBank/DDBJ whole genome shotgun (WGS) entry which is preliminary data.</text>
</comment>
<sequence length="262" mass="29287">MLFLLLFCFSLGITIHSHIFHRSTFINSANFISGGVYGTVTNISDYFSLKTYNNRLIDENIRLREELLKNGISEIDSTVTSSTDSTTNYVLHRAEVYKNSYKAPKNYLLINKGSHQGIKEDMGVITSGGIIGIVENTSANYAVVQSVLNTNSQINASLKNTNHFGTLSWNEKKDYRKVQLTDIPKQANIKIGDTIITGGMSSIFPKGILVGTVEKFTFNQSGNAYIIDVKLNNDMTNVGYVYIIENKDKNEIEQLLETTENE</sequence>
<keyword evidence="7" id="KW-1185">Reference proteome</keyword>
<dbReference type="PANTHER" id="PTHR34138">
    <property type="entry name" value="CELL SHAPE-DETERMINING PROTEIN MREC"/>
    <property type="match status" value="1"/>
</dbReference>